<dbReference type="SMART" id="SM00283">
    <property type="entry name" value="MA"/>
    <property type="match status" value="1"/>
</dbReference>
<evidence type="ECO:0000256" key="4">
    <source>
        <dbReference type="ARBA" id="ARBA00022989"/>
    </source>
</evidence>
<name>A0A329QS89_9BACL</name>
<sequence>MKTKIVSILKMRSLRTKLVTLCLAILIVPTIVIGFTSYTVSKNEMNESGKAALENSVNMVIGMISLLNEQVESGDLTLEQAQEKLRAELLGEKNADNKRPVKSEYTVGKTGYPWAVDKVAHSVMNPSNEGQDLTDVVTEDGVYLGKELVKVGSAGGGFVTYKWALPDTGEIETKVSYVEMDPHWGWIVGSGAYLSEFNSGATQVLYLVIMVTAVAVVLGSVIVSIVSGRLTKPILKIAKRLKSVADGDLTVEEVKIKSKDEIGELSKDFNEMIKNMRYLIRQVDLSTKQVASSSKELNLGAEHTSQATENITISIQESAVGAQEQQMMLQRTTNSLEEISIGIQRIAESSSTIADSSVDAMELANIGSTAIEHTTKQMNLINHSVNETDVVMRMLDERSQQIGTMLHAITDIANQTNLLALNASIEAARAGEEGRGFSVVAAEVRKLAEQSNQSSGQISTLIHDMRTDIEQSLKTLERVKQDVDSGIQIASETEQQFNKIVGSTNFIAQQTEELASVTQQITASVQEITAGQEQVSNLALQAADHSQNIAASSEEQLASMEQITSLATTLSDMSQQLERLTIQFKY</sequence>
<feature type="transmembrane region" description="Helical" evidence="9">
    <location>
        <begin position="204"/>
        <end position="226"/>
    </location>
</feature>
<evidence type="ECO:0000256" key="5">
    <source>
        <dbReference type="ARBA" id="ARBA00023136"/>
    </source>
</evidence>
<evidence type="ECO:0000256" key="9">
    <source>
        <dbReference type="SAM" id="Phobius"/>
    </source>
</evidence>
<evidence type="ECO:0000256" key="8">
    <source>
        <dbReference type="PROSITE-ProRule" id="PRU00284"/>
    </source>
</evidence>
<dbReference type="PROSITE" id="PS50885">
    <property type="entry name" value="HAMP"/>
    <property type="match status" value="1"/>
</dbReference>
<dbReference type="PROSITE" id="PS50111">
    <property type="entry name" value="CHEMOTAXIS_TRANSDUC_2"/>
    <property type="match status" value="1"/>
</dbReference>
<evidence type="ECO:0000256" key="1">
    <source>
        <dbReference type="ARBA" id="ARBA00004651"/>
    </source>
</evidence>
<comment type="similarity">
    <text evidence="7">Belongs to the methyl-accepting chemotaxis (MCP) protein family.</text>
</comment>
<feature type="domain" description="HAMP" evidence="11">
    <location>
        <begin position="228"/>
        <end position="281"/>
    </location>
</feature>
<reference evidence="12 13" key="1">
    <citation type="submission" date="2018-04" db="EMBL/GenBank/DDBJ databases">
        <title>Paenibacillus taichungensis Genome sequencing and assembly.</title>
        <authorList>
            <person name="Xu J."/>
            <person name="Rensing C."/>
            <person name="Mazhar H.S."/>
        </authorList>
    </citation>
    <scope>NUCLEOTIDE SEQUENCE [LARGE SCALE GENOMIC DNA]</scope>
    <source>
        <strain evidence="12 13">NC1</strain>
    </source>
</reference>
<dbReference type="Gene3D" id="1.10.287.950">
    <property type="entry name" value="Methyl-accepting chemotaxis protein"/>
    <property type="match status" value="1"/>
</dbReference>
<dbReference type="SUPFAM" id="SSF58104">
    <property type="entry name" value="Methyl-accepting chemotaxis protein (MCP) signaling domain"/>
    <property type="match status" value="1"/>
</dbReference>
<dbReference type="PANTHER" id="PTHR32089:SF114">
    <property type="entry name" value="METHYL-ACCEPTING CHEMOTAXIS PROTEIN MCPB"/>
    <property type="match status" value="1"/>
</dbReference>
<dbReference type="Pfam" id="PF17200">
    <property type="entry name" value="sCache_2"/>
    <property type="match status" value="1"/>
</dbReference>
<evidence type="ECO:0000256" key="2">
    <source>
        <dbReference type="ARBA" id="ARBA00022475"/>
    </source>
</evidence>
<dbReference type="SMART" id="SM01049">
    <property type="entry name" value="Cache_2"/>
    <property type="match status" value="1"/>
</dbReference>
<dbReference type="GO" id="GO:0007165">
    <property type="term" value="P:signal transduction"/>
    <property type="evidence" value="ECO:0007669"/>
    <property type="project" value="UniProtKB-KW"/>
</dbReference>
<keyword evidence="3 9" id="KW-0812">Transmembrane</keyword>
<evidence type="ECO:0000259" key="10">
    <source>
        <dbReference type="PROSITE" id="PS50111"/>
    </source>
</evidence>
<evidence type="ECO:0000256" key="6">
    <source>
        <dbReference type="ARBA" id="ARBA00023224"/>
    </source>
</evidence>
<dbReference type="RefSeq" id="WP_113053566.1">
    <property type="nucleotide sequence ID" value="NZ_QEVW01000008.1"/>
</dbReference>
<evidence type="ECO:0000259" key="11">
    <source>
        <dbReference type="PROSITE" id="PS50885"/>
    </source>
</evidence>
<dbReference type="CDD" id="cd06225">
    <property type="entry name" value="HAMP"/>
    <property type="match status" value="1"/>
</dbReference>
<dbReference type="Pfam" id="PF00015">
    <property type="entry name" value="MCPsignal"/>
    <property type="match status" value="1"/>
</dbReference>
<dbReference type="InterPro" id="IPR033480">
    <property type="entry name" value="sCache_2"/>
</dbReference>
<feature type="domain" description="Methyl-accepting transducer" evidence="10">
    <location>
        <begin position="300"/>
        <end position="536"/>
    </location>
</feature>
<dbReference type="SMART" id="SM00304">
    <property type="entry name" value="HAMP"/>
    <property type="match status" value="1"/>
</dbReference>
<evidence type="ECO:0000256" key="7">
    <source>
        <dbReference type="ARBA" id="ARBA00029447"/>
    </source>
</evidence>
<dbReference type="AlphaFoldDB" id="A0A329QS89"/>
<organism evidence="12 13">
    <name type="scientific">Paenibacillus taichungensis</name>
    <dbReference type="NCBI Taxonomy" id="484184"/>
    <lineage>
        <taxon>Bacteria</taxon>
        <taxon>Bacillati</taxon>
        <taxon>Bacillota</taxon>
        <taxon>Bacilli</taxon>
        <taxon>Bacillales</taxon>
        <taxon>Paenibacillaceae</taxon>
        <taxon>Paenibacillus</taxon>
    </lineage>
</organism>
<evidence type="ECO:0000256" key="3">
    <source>
        <dbReference type="ARBA" id="ARBA00022692"/>
    </source>
</evidence>
<dbReference type="Proteomes" id="UP000250642">
    <property type="component" value="Unassembled WGS sequence"/>
</dbReference>
<comment type="subcellular location">
    <subcellularLocation>
        <location evidence="1">Cell membrane</location>
        <topology evidence="1">Multi-pass membrane protein</topology>
    </subcellularLocation>
</comment>
<proteinExistence type="inferred from homology"/>
<dbReference type="EMBL" id="QEVW01000008">
    <property type="protein sequence ID" value="RAW15093.1"/>
    <property type="molecule type" value="Genomic_DNA"/>
</dbReference>
<keyword evidence="5 9" id="KW-0472">Membrane</keyword>
<dbReference type="CDD" id="cd11386">
    <property type="entry name" value="MCP_signal"/>
    <property type="match status" value="1"/>
</dbReference>
<accession>A0A329QS89</accession>
<dbReference type="Pfam" id="PF00672">
    <property type="entry name" value="HAMP"/>
    <property type="match status" value="1"/>
</dbReference>
<protein>
    <submittedName>
        <fullName evidence="12">Methyl-accepting chemotaxis protein</fullName>
    </submittedName>
</protein>
<dbReference type="InterPro" id="IPR003660">
    <property type="entry name" value="HAMP_dom"/>
</dbReference>
<evidence type="ECO:0000313" key="12">
    <source>
        <dbReference type="EMBL" id="RAW15093.1"/>
    </source>
</evidence>
<evidence type="ECO:0000313" key="13">
    <source>
        <dbReference type="Proteomes" id="UP000250642"/>
    </source>
</evidence>
<keyword evidence="2" id="KW-1003">Cell membrane</keyword>
<dbReference type="GO" id="GO:0005886">
    <property type="term" value="C:plasma membrane"/>
    <property type="evidence" value="ECO:0007669"/>
    <property type="project" value="UniProtKB-SubCell"/>
</dbReference>
<dbReference type="InterPro" id="IPR004089">
    <property type="entry name" value="MCPsignal_dom"/>
</dbReference>
<dbReference type="Gene3D" id="6.10.340.10">
    <property type="match status" value="1"/>
</dbReference>
<gene>
    <name evidence="12" type="ORF">DC345_13675</name>
</gene>
<keyword evidence="6 8" id="KW-0807">Transducer</keyword>
<dbReference type="Gene3D" id="3.30.450.20">
    <property type="entry name" value="PAS domain"/>
    <property type="match status" value="1"/>
</dbReference>
<keyword evidence="4 9" id="KW-1133">Transmembrane helix</keyword>
<comment type="caution">
    <text evidence="12">The sequence shown here is derived from an EMBL/GenBank/DDBJ whole genome shotgun (WGS) entry which is preliminary data.</text>
</comment>
<dbReference type="PANTHER" id="PTHR32089">
    <property type="entry name" value="METHYL-ACCEPTING CHEMOTAXIS PROTEIN MCPB"/>
    <property type="match status" value="1"/>
</dbReference>